<dbReference type="InParanoid" id="E1ZHK7"/>
<feature type="region of interest" description="Disordered" evidence="2">
    <location>
        <begin position="84"/>
        <end position="108"/>
    </location>
</feature>
<evidence type="ECO:0000256" key="1">
    <source>
        <dbReference type="ARBA" id="ARBA00006315"/>
    </source>
</evidence>
<dbReference type="GeneID" id="17354020"/>
<dbReference type="OrthoDB" id="434770at2759"/>
<dbReference type="EMBL" id="GL433847">
    <property type="protein sequence ID" value="EFN54619.1"/>
    <property type="molecule type" value="Genomic_DNA"/>
</dbReference>
<reference evidence="3 4" key="1">
    <citation type="journal article" date="2010" name="Plant Cell">
        <title>The Chlorella variabilis NC64A genome reveals adaptation to photosymbiosis, coevolution with viruses, and cryptic sex.</title>
        <authorList>
            <person name="Blanc G."/>
            <person name="Duncan G."/>
            <person name="Agarkova I."/>
            <person name="Borodovsky M."/>
            <person name="Gurnon J."/>
            <person name="Kuo A."/>
            <person name="Lindquist E."/>
            <person name="Lucas S."/>
            <person name="Pangilinan J."/>
            <person name="Polle J."/>
            <person name="Salamov A."/>
            <person name="Terry A."/>
            <person name="Yamada T."/>
            <person name="Dunigan D.D."/>
            <person name="Grigoriev I.V."/>
            <person name="Claverie J.M."/>
            <person name="Van Etten J.L."/>
        </authorList>
    </citation>
    <scope>NUCLEOTIDE SEQUENCE [LARGE SCALE GENOMIC DNA]</scope>
    <source>
        <strain evidence="3 4">NC64A</strain>
    </source>
</reference>
<evidence type="ECO:0000313" key="4">
    <source>
        <dbReference type="Proteomes" id="UP000008141"/>
    </source>
</evidence>
<comment type="similarity">
    <text evidence="1">Belongs to the MEMO1 family.</text>
</comment>
<dbReference type="InterPro" id="IPR002737">
    <property type="entry name" value="MEMO1_fam"/>
</dbReference>
<evidence type="ECO:0000256" key="2">
    <source>
        <dbReference type="SAM" id="MobiDB-lite"/>
    </source>
</evidence>
<evidence type="ECO:0000313" key="3">
    <source>
        <dbReference type="EMBL" id="EFN54619.1"/>
    </source>
</evidence>
<dbReference type="CDD" id="cd07361">
    <property type="entry name" value="MEMO_like"/>
    <property type="match status" value="1"/>
</dbReference>
<sequence>MATRLPVAADKYYPADPSALRAQLDACLARPAPPVAGPHLQPAPGTRRQSLRGLIVPHGSLQDSGMVAAAAYSLLAAGLSSLQSVPHQAPGASPSSSSPSPAADSLGPHTPVLILGTNHFTALPPACLSSAAAWRTPLGAAPLEPELCRQLAAAGLPLDDAPHNLEHSIENQLPFLQHVLGSPGPSPGARPFAIAPVCVGWLGSEAAAGRLARQLAAAVARYEQRRQRQVLLIATSDFTHGGPSYGEAPAAPWMSLREHCVWRDSPLLHAICGGSPRGFLQACDLVGASLCGRWPVAVFMQVAQDLGWSLELLAYAPSDLYVSTGDINGFAAFSAWE</sequence>
<proteinExistence type="inferred from homology"/>
<accession>E1ZHK7</accession>
<dbReference type="Proteomes" id="UP000008141">
    <property type="component" value="Unassembled WGS sequence"/>
</dbReference>
<name>E1ZHK7_CHLVA</name>
<gene>
    <name evidence="3" type="ORF">CHLNCDRAFT_135146</name>
</gene>
<dbReference type="AlphaFoldDB" id="E1ZHK7"/>
<keyword evidence="4" id="KW-1185">Reference proteome</keyword>
<evidence type="ECO:0008006" key="5">
    <source>
        <dbReference type="Google" id="ProtNLM"/>
    </source>
</evidence>
<organism evidence="4">
    <name type="scientific">Chlorella variabilis</name>
    <name type="common">Green alga</name>
    <dbReference type="NCBI Taxonomy" id="554065"/>
    <lineage>
        <taxon>Eukaryota</taxon>
        <taxon>Viridiplantae</taxon>
        <taxon>Chlorophyta</taxon>
        <taxon>core chlorophytes</taxon>
        <taxon>Trebouxiophyceae</taxon>
        <taxon>Chlorellales</taxon>
        <taxon>Chlorellaceae</taxon>
        <taxon>Chlorella clade</taxon>
        <taxon>Chlorella</taxon>
    </lineage>
</organism>
<dbReference type="Pfam" id="PF01875">
    <property type="entry name" value="Memo"/>
    <property type="match status" value="1"/>
</dbReference>
<protein>
    <recommendedName>
        <fullName evidence="5">Extradiol ring-cleavage dioxygenase class III enzyme subunit B domain-containing protein</fullName>
    </recommendedName>
</protein>
<dbReference type="eggNOG" id="KOG3086">
    <property type="taxonomic scope" value="Eukaryota"/>
</dbReference>
<dbReference type="Gene3D" id="3.40.830.10">
    <property type="entry name" value="LigB-like"/>
    <property type="match status" value="1"/>
</dbReference>
<dbReference type="RefSeq" id="XP_005846721.1">
    <property type="nucleotide sequence ID" value="XM_005846659.1"/>
</dbReference>
<dbReference type="KEGG" id="cvr:CHLNCDRAFT_135146"/>
<dbReference type="NCBIfam" id="TIGR04336">
    <property type="entry name" value="AmmeMemoSam_B"/>
    <property type="match status" value="2"/>
</dbReference>
<dbReference type="PANTHER" id="PTHR11060:SF0">
    <property type="entry name" value="PROTEIN MEMO1"/>
    <property type="match status" value="1"/>
</dbReference>
<feature type="compositionally biased region" description="Low complexity" evidence="2">
    <location>
        <begin position="84"/>
        <end position="105"/>
    </location>
</feature>
<dbReference type="PANTHER" id="PTHR11060">
    <property type="entry name" value="PROTEIN MEMO1"/>
    <property type="match status" value="1"/>
</dbReference>